<reference evidence="2 5" key="2">
    <citation type="submission" date="2020-11" db="EMBL/GenBank/DDBJ databases">
        <title>Enhanced detection system for hospital associated transmission using whole genome sequencing surveillance.</title>
        <authorList>
            <person name="Harrison L.H."/>
            <person name="Van Tyne D."/>
            <person name="Marsh J.W."/>
            <person name="Griffith M.P."/>
            <person name="Snyder D.J."/>
            <person name="Cooper V.S."/>
            <person name="Mustapha M."/>
        </authorList>
    </citation>
    <scope>NUCLEOTIDE SEQUENCE [LARGE SCALE GENOMIC DNA]</scope>
    <source>
        <strain evidence="2 5">SER00230</strain>
    </source>
</reference>
<dbReference type="GO" id="GO:0003677">
    <property type="term" value="F:DNA binding"/>
    <property type="evidence" value="ECO:0007669"/>
    <property type="project" value="InterPro"/>
</dbReference>
<dbReference type="CDD" id="cd00093">
    <property type="entry name" value="HTH_XRE"/>
    <property type="match status" value="1"/>
</dbReference>
<dbReference type="Pfam" id="PF01381">
    <property type="entry name" value="HTH_3"/>
    <property type="match status" value="1"/>
</dbReference>
<dbReference type="Proteomes" id="UP000281904">
    <property type="component" value="Chromosome"/>
</dbReference>
<dbReference type="SMART" id="SM00530">
    <property type="entry name" value="HTH_XRE"/>
    <property type="match status" value="1"/>
</dbReference>
<reference evidence="3 4" key="1">
    <citation type="submission" date="2018-12" db="EMBL/GenBank/DDBJ databases">
        <authorList>
            <consortium name="Pathogen Informatics"/>
        </authorList>
    </citation>
    <scope>NUCLEOTIDE SEQUENCE [LARGE SCALE GENOMIC DNA]</scope>
    <source>
        <strain evidence="3 4">NCTC10036</strain>
    </source>
</reference>
<dbReference type="InterPro" id="IPR010982">
    <property type="entry name" value="Lambda_DNA-bd_dom_sf"/>
</dbReference>
<proteinExistence type="predicted"/>
<dbReference type="Gene3D" id="1.10.260.40">
    <property type="entry name" value="lambda repressor-like DNA-binding domains"/>
    <property type="match status" value="1"/>
</dbReference>
<dbReference type="EMBL" id="LR134493">
    <property type="protein sequence ID" value="VEI62121.1"/>
    <property type="molecule type" value="Genomic_DNA"/>
</dbReference>
<dbReference type="EMBL" id="JADULK010000004">
    <property type="protein sequence ID" value="MBH1929927.1"/>
    <property type="molecule type" value="Genomic_DNA"/>
</dbReference>
<evidence type="ECO:0000259" key="1">
    <source>
        <dbReference type="PROSITE" id="PS50943"/>
    </source>
</evidence>
<evidence type="ECO:0000313" key="5">
    <source>
        <dbReference type="Proteomes" id="UP000624159"/>
    </source>
</evidence>
<evidence type="ECO:0000313" key="4">
    <source>
        <dbReference type="Proteomes" id="UP000281904"/>
    </source>
</evidence>
<dbReference type="Proteomes" id="UP000624159">
    <property type="component" value="Unassembled WGS sequence"/>
</dbReference>
<dbReference type="RefSeq" id="WP_126530659.1">
    <property type="nucleotide sequence ID" value="NZ_JADULK010000004.1"/>
</dbReference>
<dbReference type="AlphaFoldDB" id="A0A3S5AML5"/>
<evidence type="ECO:0000313" key="2">
    <source>
        <dbReference type="EMBL" id="MBH1929927.1"/>
    </source>
</evidence>
<dbReference type="InterPro" id="IPR001387">
    <property type="entry name" value="Cro/C1-type_HTH"/>
</dbReference>
<name>A0A3S5AML5_SERRU</name>
<feature type="domain" description="HTH cro/C1-type" evidence="1">
    <location>
        <begin position="57"/>
        <end position="91"/>
    </location>
</feature>
<dbReference type="PROSITE" id="PS50943">
    <property type="entry name" value="HTH_CROC1"/>
    <property type="match status" value="1"/>
</dbReference>
<keyword evidence="5" id="KW-1185">Reference proteome</keyword>
<sequence length="146" mass="16458">MYHYIESGLNTIWLANGFHQTEIEGESYVSIEGVAGLHGSIARALVACERPLQADEIRFLRVEMNMSQKALAELLGVDVQTVARWEKAQSSLPRMTDVMLRMLYLESVNESSRVGACLRMLAQAGVASLMEKLVFEERNHAWRRSS</sequence>
<organism evidence="3 4">
    <name type="scientific">Serratia rubidaea</name>
    <name type="common">Serratia marinorubra</name>
    <dbReference type="NCBI Taxonomy" id="61652"/>
    <lineage>
        <taxon>Bacteria</taxon>
        <taxon>Pseudomonadati</taxon>
        <taxon>Pseudomonadota</taxon>
        <taxon>Gammaproteobacteria</taxon>
        <taxon>Enterobacterales</taxon>
        <taxon>Yersiniaceae</taxon>
        <taxon>Serratia</taxon>
    </lineage>
</organism>
<accession>A0A3S5AML5</accession>
<evidence type="ECO:0000313" key="3">
    <source>
        <dbReference type="EMBL" id="VEI62121.1"/>
    </source>
</evidence>
<gene>
    <name evidence="2" type="ORF">I5U13_09685</name>
    <name evidence="3" type="ORF">NCTC10036_00933</name>
</gene>
<protein>
    <submittedName>
        <fullName evidence="2">Helix-turn-helix domain-containing protein</fullName>
    </submittedName>
    <submittedName>
        <fullName evidence="3">Putative zinc finger/helix-turn-helix protein, YgiT family</fullName>
    </submittedName>
</protein>
<dbReference type="SUPFAM" id="SSF47413">
    <property type="entry name" value="lambda repressor-like DNA-binding domains"/>
    <property type="match status" value="1"/>
</dbReference>